<reference evidence="1" key="1">
    <citation type="submission" date="2021-06" db="EMBL/GenBank/DDBJ databases">
        <authorList>
            <person name="Hodson N. C."/>
            <person name="Mongue J. A."/>
            <person name="Jaron S. K."/>
        </authorList>
    </citation>
    <scope>NUCLEOTIDE SEQUENCE</scope>
</reference>
<accession>A0A8J2KS95</accession>
<protein>
    <submittedName>
        <fullName evidence="1">Uncharacterized protein</fullName>
    </submittedName>
</protein>
<feature type="non-terminal residue" evidence="1">
    <location>
        <position position="1"/>
    </location>
</feature>
<proteinExistence type="predicted"/>
<dbReference type="Proteomes" id="UP000708208">
    <property type="component" value="Unassembled WGS sequence"/>
</dbReference>
<gene>
    <name evidence="1" type="ORF">AFUS01_LOCUS19836</name>
</gene>
<dbReference type="EMBL" id="CAJVCH010208329">
    <property type="protein sequence ID" value="CAG7731230.1"/>
    <property type="molecule type" value="Genomic_DNA"/>
</dbReference>
<name>A0A8J2KS95_9HEXA</name>
<comment type="caution">
    <text evidence="1">The sequence shown here is derived from an EMBL/GenBank/DDBJ whole genome shotgun (WGS) entry which is preliminary data.</text>
</comment>
<evidence type="ECO:0000313" key="2">
    <source>
        <dbReference type="Proteomes" id="UP000708208"/>
    </source>
</evidence>
<feature type="non-terminal residue" evidence="1">
    <location>
        <position position="25"/>
    </location>
</feature>
<dbReference type="AlphaFoldDB" id="A0A8J2KS95"/>
<sequence length="25" mass="2753">IADCVDLICHQLHGFIASHQSKAFV</sequence>
<organism evidence="1 2">
    <name type="scientific">Allacma fusca</name>
    <dbReference type="NCBI Taxonomy" id="39272"/>
    <lineage>
        <taxon>Eukaryota</taxon>
        <taxon>Metazoa</taxon>
        <taxon>Ecdysozoa</taxon>
        <taxon>Arthropoda</taxon>
        <taxon>Hexapoda</taxon>
        <taxon>Collembola</taxon>
        <taxon>Symphypleona</taxon>
        <taxon>Sminthuridae</taxon>
        <taxon>Allacma</taxon>
    </lineage>
</organism>
<evidence type="ECO:0000313" key="1">
    <source>
        <dbReference type="EMBL" id="CAG7731230.1"/>
    </source>
</evidence>
<keyword evidence="2" id="KW-1185">Reference proteome</keyword>